<evidence type="ECO:0000313" key="2">
    <source>
        <dbReference type="Proteomes" id="UP000625711"/>
    </source>
</evidence>
<accession>A0A834I5J2</accession>
<name>A0A834I5J2_RHYFE</name>
<sequence>MVKVSQHLSIELEKETEDRCRFFFTDRHWSSSDYKKSNFSSREPLSVIIPPQREAATALAKGLNGNDANFFIYTLRGPEDINEQIWFSKA</sequence>
<keyword evidence="2" id="KW-1185">Reference proteome</keyword>
<gene>
    <name evidence="1" type="ORF">GWI33_015171</name>
</gene>
<organism evidence="1 2">
    <name type="scientific">Rhynchophorus ferrugineus</name>
    <name type="common">Red palm weevil</name>
    <name type="synonym">Curculio ferrugineus</name>
    <dbReference type="NCBI Taxonomy" id="354439"/>
    <lineage>
        <taxon>Eukaryota</taxon>
        <taxon>Metazoa</taxon>
        <taxon>Ecdysozoa</taxon>
        <taxon>Arthropoda</taxon>
        <taxon>Hexapoda</taxon>
        <taxon>Insecta</taxon>
        <taxon>Pterygota</taxon>
        <taxon>Neoptera</taxon>
        <taxon>Endopterygota</taxon>
        <taxon>Coleoptera</taxon>
        <taxon>Polyphaga</taxon>
        <taxon>Cucujiformia</taxon>
        <taxon>Curculionidae</taxon>
        <taxon>Dryophthorinae</taxon>
        <taxon>Rhynchophorus</taxon>
    </lineage>
</organism>
<dbReference type="AlphaFoldDB" id="A0A834I5J2"/>
<comment type="caution">
    <text evidence="1">The sequence shown here is derived from an EMBL/GenBank/DDBJ whole genome shotgun (WGS) entry which is preliminary data.</text>
</comment>
<dbReference type="Proteomes" id="UP000625711">
    <property type="component" value="Unassembled WGS sequence"/>
</dbReference>
<proteinExistence type="predicted"/>
<protein>
    <submittedName>
        <fullName evidence="1">Uncharacterized protein</fullName>
    </submittedName>
</protein>
<dbReference type="EMBL" id="JAACXV010013870">
    <property type="protein sequence ID" value="KAF7272003.1"/>
    <property type="molecule type" value="Genomic_DNA"/>
</dbReference>
<reference evidence="1" key="1">
    <citation type="submission" date="2020-08" db="EMBL/GenBank/DDBJ databases">
        <title>Genome sequencing and assembly of the red palm weevil Rhynchophorus ferrugineus.</title>
        <authorList>
            <person name="Dias G.B."/>
            <person name="Bergman C.M."/>
            <person name="Manee M."/>
        </authorList>
    </citation>
    <scope>NUCLEOTIDE SEQUENCE</scope>
    <source>
        <strain evidence="1">AA-2017</strain>
        <tissue evidence="1">Whole larva</tissue>
    </source>
</reference>
<evidence type="ECO:0000313" key="1">
    <source>
        <dbReference type="EMBL" id="KAF7272003.1"/>
    </source>
</evidence>